<evidence type="ECO:0000313" key="3">
    <source>
        <dbReference type="Proteomes" id="UP001286456"/>
    </source>
</evidence>
<feature type="compositionally biased region" description="Pro residues" evidence="1">
    <location>
        <begin position="318"/>
        <end position="328"/>
    </location>
</feature>
<name>A0AAE0IFR9_9PEZI</name>
<evidence type="ECO:0000313" key="2">
    <source>
        <dbReference type="EMBL" id="KAK3323922.1"/>
    </source>
</evidence>
<dbReference type="AlphaFoldDB" id="A0AAE0IFR9"/>
<gene>
    <name evidence="2" type="ORF">B0T19DRAFT_217051</name>
</gene>
<accession>A0AAE0IFR9</accession>
<sequence length="455" mass="49600">MGRFRGVYGDDAPASRRPHENTGSLQPPPPPRPADTGNEYTAAVPNGYGPASVPRPPELNDPAIVSYSVRRANASRLQPLRLEDMLNDRAALAQYEPGPASVPRAPQPYHPGRPWHIADNGPLLVETWNPGNVNTGNLRPSRPLSIRELLRPSSPNGDSASPARRAPELDDPAMVRYCARHGNVPRPGMSNQNVDTGDLRSSRPLSVRELLRSSPNGDSPRPARRAPELNDPAIVRAAVRYDPVPHRSTNGRDVDTGDLRSFRRKRVEELLASARSSPARQSAPAPAPAWAAARARVQARAQAQARARAMARARALPLPTPPRTPQRPHPIEQAQAPLAKRRRLSELGKRLVRTKEHFQRLLRERKRENSDATKKKMAEAEEAAGSQCQVGLGGRCTLPLCTDPDCEYASGDTEDEDEDDSDTEDGSGDEGELGNGMEVEAAGRCLIMLRETGVS</sequence>
<feature type="compositionally biased region" description="Acidic residues" evidence="1">
    <location>
        <begin position="412"/>
        <end position="432"/>
    </location>
</feature>
<feature type="region of interest" description="Disordered" evidence="1">
    <location>
        <begin position="1"/>
        <end position="61"/>
    </location>
</feature>
<evidence type="ECO:0000256" key="1">
    <source>
        <dbReference type="SAM" id="MobiDB-lite"/>
    </source>
</evidence>
<comment type="caution">
    <text evidence="2">The sequence shown here is derived from an EMBL/GenBank/DDBJ whole genome shotgun (WGS) entry which is preliminary data.</text>
</comment>
<reference evidence="2" key="1">
    <citation type="journal article" date="2023" name="Mol. Phylogenet. Evol.">
        <title>Genome-scale phylogeny and comparative genomics of the fungal order Sordariales.</title>
        <authorList>
            <person name="Hensen N."/>
            <person name="Bonometti L."/>
            <person name="Westerberg I."/>
            <person name="Brannstrom I.O."/>
            <person name="Guillou S."/>
            <person name="Cros-Aarteil S."/>
            <person name="Calhoun S."/>
            <person name="Haridas S."/>
            <person name="Kuo A."/>
            <person name="Mondo S."/>
            <person name="Pangilinan J."/>
            <person name="Riley R."/>
            <person name="LaButti K."/>
            <person name="Andreopoulos B."/>
            <person name="Lipzen A."/>
            <person name="Chen C."/>
            <person name="Yan M."/>
            <person name="Daum C."/>
            <person name="Ng V."/>
            <person name="Clum A."/>
            <person name="Steindorff A."/>
            <person name="Ohm R.A."/>
            <person name="Martin F."/>
            <person name="Silar P."/>
            <person name="Natvig D.O."/>
            <person name="Lalanne C."/>
            <person name="Gautier V."/>
            <person name="Ament-Velasquez S.L."/>
            <person name="Kruys A."/>
            <person name="Hutchinson M.I."/>
            <person name="Powell A.J."/>
            <person name="Barry K."/>
            <person name="Miller A.N."/>
            <person name="Grigoriev I.V."/>
            <person name="Debuchy R."/>
            <person name="Gladieux P."/>
            <person name="Hiltunen Thoren M."/>
            <person name="Johannesson H."/>
        </authorList>
    </citation>
    <scope>NUCLEOTIDE SEQUENCE</scope>
    <source>
        <strain evidence="2">SMH4131-1</strain>
    </source>
</reference>
<dbReference type="EMBL" id="JAUEPO010000004">
    <property type="protein sequence ID" value="KAK3323922.1"/>
    <property type="molecule type" value="Genomic_DNA"/>
</dbReference>
<feature type="region of interest" description="Disordered" evidence="1">
    <location>
        <begin position="316"/>
        <end position="388"/>
    </location>
</feature>
<feature type="region of interest" description="Disordered" evidence="1">
    <location>
        <begin position="403"/>
        <end position="440"/>
    </location>
</feature>
<reference evidence="2" key="2">
    <citation type="submission" date="2023-06" db="EMBL/GenBank/DDBJ databases">
        <authorList>
            <consortium name="Lawrence Berkeley National Laboratory"/>
            <person name="Haridas S."/>
            <person name="Hensen N."/>
            <person name="Bonometti L."/>
            <person name="Westerberg I."/>
            <person name="Brannstrom I.O."/>
            <person name="Guillou S."/>
            <person name="Cros-Aarteil S."/>
            <person name="Calhoun S."/>
            <person name="Kuo A."/>
            <person name="Mondo S."/>
            <person name="Pangilinan J."/>
            <person name="Riley R."/>
            <person name="Labutti K."/>
            <person name="Andreopoulos B."/>
            <person name="Lipzen A."/>
            <person name="Chen C."/>
            <person name="Yanf M."/>
            <person name="Daum C."/>
            <person name="Ng V."/>
            <person name="Clum A."/>
            <person name="Steindorff A."/>
            <person name="Ohm R."/>
            <person name="Martin F."/>
            <person name="Silar P."/>
            <person name="Natvig D."/>
            <person name="Lalanne C."/>
            <person name="Gautier V."/>
            <person name="Ament-Velasquez S.L."/>
            <person name="Kruys A."/>
            <person name="Hutchinson M.I."/>
            <person name="Powell A.J."/>
            <person name="Barry K."/>
            <person name="Miller A.N."/>
            <person name="Grigoriev I.V."/>
            <person name="Debuchy R."/>
            <person name="Gladieux P."/>
            <person name="Thoren M.H."/>
            <person name="Johannesson H."/>
        </authorList>
    </citation>
    <scope>NUCLEOTIDE SEQUENCE</scope>
    <source>
        <strain evidence="2">SMH4131-1</strain>
    </source>
</reference>
<keyword evidence="3" id="KW-1185">Reference proteome</keyword>
<feature type="compositionally biased region" description="Basic and acidic residues" evidence="1">
    <location>
        <begin position="344"/>
        <end position="379"/>
    </location>
</feature>
<organism evidence="2 3">
    <name type="scientific">Cercophora scortea</name>
    <dbReference type="NCBI Taxonomy" id="314031"/>
    <lineage>
        <taxon>Eukaryota</taxon>
        <taxon>Fungi</taxon>
        <taxon>Dikarya</taxon>
        <taxon>Ascomycota</taxon>
        <taxon>Pezizomycotina</taxon>
        <taxon>Sordariomycetes</taxon>
        <taxon>Sordariomycetidae</taxon>
        <taxon>Sordariales</taxon>
        <taxon>Lasiosphaeriaceae</taxon>
        <taxon>Cercophora</taxon>
    </lineage>
</organism>
<dbReference type="Proteomes" id="UP001286456">
    <property type="component" value="Unassembled WGS sequence"/>
</dbReference>
<proteinExistence type="predicted"/>
<protein>
    <submittedName>
        <fullName evidence="2">Uncharacterized protein</fullName>
    </submittedName>
</protein>
<feature type="region of interest" description="Disordered" evidence="1">
    <location>
        <begin position="132"/>
        <end position="232"/>
    </location>
</feature>